<dbReference type="InterPro" id="IPR001173">
    <property type="entry name" value="Glyco_trans_2-like"/>
</dbReference>
<dbReference type="PANTHER" id="PTHR48090">
    <property type="entry name" value="UNDECAPRENYL-PHOSPHATE 4-DEOXY-4-FORMAMIDO-L-ARABINOSE TRANSFERASE-RELATED"/>
    <property type="match status" value="1"/>
</dbReference>
<dbReference type="AlphaFoldDB" id="A0A5C9A2U4"/>
<dbReference type="PANTHER" id="PTHR48090:SF1">
    <property type="entry name" value="PROPHAGE BACTOPRENOL GLUCOSYL TRANSFERASE HOMOLOG"/>
    <property type="match status" value="1"/>
</dbReference>
<dbReference type="CDD" id="cd04187">
    <property type="entry name" value="DPM1_like_bac"/>
    <property type="match status" value="1"/>
</dbReference>
<evidence type="ECO:0000256" key="6">
    <source>
        <dbReference type="ARBA" id="ARBA00022989"/>
    </source>
</evidence>
<dbReference type="GO" id="GO:0005886">
    <property type="term" value="C:plasma membrane"/>
    <property type="evidence" value="ECO:0007669"/>
    <property type="project" value="UniProtKB-SubCell"/>
</dbReference>
<keyword evidence="6 9" id="KW-1133">Transmembrane helix</keyword>
<evidence type="ECO:0000313" key="11">
    <source>
        <dbReference type="EMBL" id="TXS94324.1"/>
    </source>
</evidence>
<comment type="similarity">
    <text evidence="8">Belongs to the glycosyltransferase 2 family. GtrB subfamily.</text>
</comment>
<evidence type="ECO:0000259" key="10">
    <source>
        <dbReference type="Pfam" id="PF00535"/>
    </source>
</evidence>
<evidence type="ECO:0000256" key="1">
    <source>
        <dbReference type="ARBA" id="ARBA00004651"/>
    </source>
</evidence>
<dbReference type="FunFam" id="3.90.550.10:FF:000079">
    <property type="entry name" value="Probable glycosyl transferase"/>
    <property type="match status" value="1"/>
</dbReference>
<feature type="transmembrane region" description="Helical" evidence="9">
    <location>
        <begin position="228"/>
        <end position="249"/>
    </location>
</feature>
<dbReference type="SUPFAM" id="SSF53448">
    <property type="entry name" value="Nucleotide-diphospho-sugar transferases"/>
    <property type="match status" value="1"/>
</dbReference>
<dbReference type="InterPro" id="IPR050256">
    <property type="entry name" value="Glycosyltransferase_2"/>
</dbReference>
<dbReference type="Proteomes" id="UP000321039">
    <property type="component" value="Unassembled WGS sequence"/>
</dbReference>
<comment type="caution">
    <text evidence="11">The sequence shown here is derived from an EMBL/GenBank/DDBJ whole genome shotgun (WGS) entry which is preliminary data.</text>
</comment>
<evidence type="ECO:0000256" key="3">
    <source>
        <dbReference type="ARBA" id="ARBA00022676"/>
    </source>
</evidence>
<evidence type="ECO:0000256" key="8">
    <source>
        <dbReference type="ARBA" id="ARBA00038152"/>
    </source>
</evidence>
<proteinExistence type="inferred from homology"/>
<evidence type="ECO:0000313" key="12">
    <source>
        <dbReference type="Proteomes" id="UP000321039"/>
    </source>
</evidence>
<evidence type="ECO:0000256" key="4">
    <source>
        <dbReference type="ARBA" id="ARBA00022679"/>
    </source>
</evidence>
<keyword evidence="4 11" id="KW-0808">Transferase</keyword>
<reference evidence="11 12" key="1">
    <citation type="submission" date="2019-08" db="EMBL/GenBank/DDBJ databases">
        <title>Parahaliea maris sp. nov., isolated from the surface seawater.</title>
        <authorList>
            <person name="Liu Y."/>
        </authorList>
    </citation>
    <scope>NUCLEOTIDE SEQUENCE [LARGE SCALE GENOMIC DNA]</scope>
    <source>
        <strain evidence="11 12">HSLHS9</strain>
    </source>
</reference>
<protein>
    <submittedName>
        <fullName evidence="11">Glycosyltransferase family 2 protein</fullName>
    </submittedName>
</protein>
<sequence length="314" mass="35602">MTVTVLVPVYNEMDVLPECCRRLHDVAEARAEDFEFLFVDDGSSDGSAEWLLALRERDPRVAVIELSRNFGKEIAVSAGLDHASGDAVMLLDADLQDPPELIPDFLAAWQEGYDIVYGQRLSREGETWLKIRTSHWYYRVINLLSDVPIPADAGDFRLLSRRAVEAVKGLREKHRYMSGLYAWIGFPQKALPYHRHPRHAGRTKWNYWRLWSLALEGITSFSTVPLKLATLLGVVTAGAAFLYGVFFLLRTLLFGNPVPGYPSLIVVMLFLGGVQLICLGIIGEYLGRTYVESKQRQLYYLRGLHPRRESEQDG</sequence>
<accession>A0A5C9A2U4</accession>
<dbReference type="GO" id="GO:0016757">
    <property type="term" value="F:glycosyltransferase activity"/>
    <property type="evidence" value="ECO:0007669"/>
    <property type="project" value="UniProtKB-KW"/>
</dbReference>
<organism evidence="11 12">
    <name type="scientific">Parahaliea maris</name>
    <dbReference type="NCBI Taxonomy" id="2716870"/>
    <lineage>
        <taxon>Bacteria</taxon>
        <taxon>Pseudomonadati</taxon>
        <taxon>Pseudomonadota</taxon>
        <taxon>Gammaproteobacteria</taxon>
        <taxon>Cellvibrionales</taxon>
        <taxon>Halieaceae</taxon>
        <taxon>Parahaliea</taxon>
    </lineage>
</organism>
<keyword evidence="3" id="KW-0328">Glycosyltransferase</keyword>
<feature type="domain" description="Glycosyltransferase 2-like" evidence="10">
    <location>
        <begin position="4"/>
        <end position="166"/>
    </location>
</feature>
<keyword evidence="2" id="KW-1003">Cell membrane</keyword>
<dbReference type="Gene3D" id="3.90.550.10">
    <property type="entry name" value="Spore Coat Polysaccharide Biosynthesis Protein SpsA, Chain A"/>
    <property type="match status" value="1"/>
</dbReference>
<keyword evidence="12" id="KW-1185">Reference proteome</keyword>
<gene>
    <name evidence="11" type="ORF">FV139_10745</name>
</gene>
<feature type="transmembrane region" description="Helical" evidence="9">
    <location>
        <begin position="261"/>
        <end position="286"/>
    </location>
</feature>
<name>A0A5C9A2U4_9GAMM</name>
<evidence type="ECO:0000256" key="7">
    <source>
        <dbReference type="ARBA" id="ARBA00023136"/>
    </source>
</evidence>
<keyword evidence="7 9" id="KW-0472">Membrane</keyword>
<evidence type="ECO:0000256" key="2">
    <source>
        <dbReference type="ARBA" id="ARBA00022475"/>
    </source>
</evidence>
<evidence type="ECO:0000256" key="9">
    <source>
        <dbReference type="SAM" id="Phobius"/>
    </source>
</evidence>
<evidence type="ECO:0000256" key="5">
    <source>
        <dbReference type="ARBA" id="ARBA00022692"/>
    </source>
</evidence>
<comment type="subcellular location">
    <subcellularLocation>
        <location evidence="1">Cell membrane</location>
        <topology evidence="1">Multi-pass membrane protein</topology>
    </subcellularLocation>
</comment>
<dbReference type="InterPro" id="IPR029044">
    <property type="entry name" value="Nucleotide-diphossugar_trans"/>
</dbReference>
<dbReference type="Pfam" id="PF00535">
    <property type="entry name" value="Glycos_transf_2"/>
    <property type="match status" value="1"/>
</dbReference>
<dbReference type="EMBL" id="VRZA01000003">
    <property type="protein sequence ID" value="TXS94324.1"/>
    <property type="molecule type" value="Genomic_DNA"/>
</dbReference>
<keyword evidence="5 9" id="KW-0812">Transmembrane</keyword>